<name>A0A1E3QQ29_9ASCO</name>
<evidence type="ECO:0000313" key="1">
    <source>
        <dbReference type="EMBL" id="ODQ79748.1"/>
    </source>
</evidence>
<dbReference type="RefSeq" id="XP_018985076.1">
    <property type="nucleotide sequence ID" value="XM_019127091.1"/>
</dbReference>
<protein>
    <submittedName>
        <fullName evidence="1">Uncharacterized protein</fullName>
    </submittedName>
</protein>
<dbReference type="AlphaFoldDB" id="A0A1E3QQ29"/>
<dbReference type="Proteomes" id="UP000094336">
    <property type="component" value="Unassembled WGS sequence"/>
</dbReference>
<organism evidence="1 2">
    <name type="scientific">Babjeviella inositovora NRRL Y-12698</name>
    <dbReference type="NCBI Taxonomy" id="984486"/>
    <lineage>
        <taxon>Eukaryota</taxon>
        <taxon>Fungi</taxon>
        <taxon>Dikarya</taxon>
        <taxon>Ascomycota</taxon>
        <taxon>Saccharomycotina</taxon>
        <taxon>Pichiomycetes</taxon>
        <taxon>Serinales incertae sedis</taxon>
        <taxon>Babjeviella</taxon>
    </lineage>
</organism>
<dbReference type="GeneID" id="30144944"/>
<gene>
    <name evidence="1" type="ORF">BABINDRAFT_135263</name>
</gene>
<dbReference type="EMBL" id="KV454431">
    <property type="protein sequence ID" value="ODQ79748.1"/>
    <property type="molecule type" value="Genomic_DNA"/>
</dbReference>
<keyword evidence="2" id="KW-1185">Reference proteome</keyword>
<reference evidence="2" key="1">
    <citation type="submission" date="2016-05" db="EMBL/GenBank/DDBJ databases">
        <title>Comparative genomics of biotechnologically important yeasts.</title>
        <authorList>
            <consortium name="DOE Joint Genome Institute"/>
            <person name="Riley R."/>
            <person name="Haridas S."/>
            <person name="Wolfe K.H."/>
            <person name="Lopes M.R."/>
            <person name="Hittinger C.T."/>
            <person name="Goker M."/>
            <person name="Salamov A."/>
            <person name="Wisecaver J."/>
            <person name="Long T.M."/>
            <person name="Aerts A.L."/>
            <person name="Barry K."/>
            <person name="Choi C."/>
            <person name="Clum A."/>
            <person name="Coughlan A.Y."/>
            <person name="Deshpande S."/>
            <person name="Douglass A.P."/>
            <person name="Hanson S.J."/>
            <person name="Klenk H.-P."/>
            <person name="Labutti K."/>
            <person name="Lapidus A."/>
            <person name="Lindquist E."/>
            <person name="Lipzen A."/>
            <person name="Meier-Kolthoff J.P."/>
            <person name="Ohm R.A."/>
            <person name="Otillar R.P."/>
            <person name="Pangilinan J."/>
            <person name="Peng Y."/>
            <person name="Rokas A."/>
            <person name="Rosa C.A."/>
            <person name="Scheuner C."/>
            <person name="Sibirny A.A."/>
            <person name="Slot J.C."/>
            <person name="Stielow J.B."/>
            <person name="Sun H."/>
            <person name="Kurtzman C.P."/>
            <person name="Blackwell M."/>
            <person name="Grigoriev I.V."/>
            <person name="Jeffries T.W."/>
        </authorList>
    </citation>
    <scope>NUCLEOTIDE SEQUENCE [LARGE SCALE GENOMIC DNA]</scope>
    <source>
        <strain evidence="2">NRRL Y-12698</strain>
    </source>
</reference>
<sequence>MFFFFSFFREPAKKKSIQSLPPSLRTPLISKSGDSKGLPVHFQPYQSHPLTWILIEHIPRLPLHPFKAPSPAPGRRFFPNFHPDPLAKWQEKIADAVKICPATKVDTPVHPIIRLSLPVLIEHQLTLPFSSILVTGPHSQIHCFNKGNWSAFFRLFVGPA</sequence>
<evidence type="ECO:0000313" key="2">
    <source>
        <dbReference type="Proteomes" id="UP000094336"/>
    </source>
</evidence>
<proteinExistence type="predicted"/>
<accession>A0A1E3QQ29</accession>